<gene>
    <name evidence="7" type="ORF">OLC1_LOCUS11307</name>
</gene>
<dbReference type="GO" id="GO:0005773">
    <property type="term" value="C:vacuole"/>
    <property type="evidence" value="ECO:0007669"/>
    <property type="project" value="UniProtKB-SubCell"/>
</dbReference>
<dbReference type="PANTHER" id="PTHR10426">
    <property type="entry name" value="STRICTOSIDINE SYNTHASE-RELATED"/>
    <property type="match status" value="1"/>
</dbReference>
<dbReference type="InterPro" id="IPR011042">
    <property type="entry name" value="6-blade_b-propeller_TolB-like"/>
</dbReference>
<feature type="domain" description="Strictosidine synthase conserved region" evidence="6">
    <location>
        <begin position="145"/>
        <end position="234"/>
    </location>
</feature>
<dbReference type="AlphaFoldDB" id="A0AAV1D471"/>
<dbReference type="Gene3D" id="2.120.10.30">
    <property type="entry name" value="TolB, C-terminal domain"/>
    <property type="match status" value="1"/>
</dbReference>
<evidence type="ECO:0000256" key="5">
    <source>
        <dbReference type="SAM" id="SignalP"/>
    </source>
</evidence>
<sequence length="339" mass="37450">MSTIFGILFFVPHFLAFQFPDPYPNFSKLYLGDSGANGPDSISRDPNNQGPYVGVSDGRIIKYNGTDFVDFAYLTPNRTKQLCDGVTDLSLGPVCGRPLGFTFDRYTGELYVVDAYGGFYKVGPQGGQATLLATSANGERFNFLNGVDYDKFRRVVYITEASEIYNFTSAILGLPGDPGDKSGKLLEYNTVTNTVRVLLNNLSAPAGPAVSEDGTYLLFSSYGTQQVFKYYLVGPKAGTAEFKINLPGFPVKIKRAAEFGFFWVAVNVVVQQQPRVVQPYGYKINGNGVVFLVKNFTAEYPNDIQVNVVQEYFDLPQGGVLYVGSRSRNVDYVVKYTKR</sequence>
<proteinExistence type="inferred from homology"/>
<accession>A0AAV1D471</accession>
<keyword evidence="5" id="KW-0732">Signal</keyword>
<reference evidence="7" key="1">
    <citation type="submission" date="2023-03" db="EMBL/GenBank/DDBJ databases">
        <authorList>
            <person name="Julca I."/>
        </authorList>
    </citation>
    <scope>NUCLEOTIDE SEQUENCE</scope>
</reference>
<protein>
    <submittedName>
        <fullName evidence="7">OLC1v1039213C1</fullName>
    </submittedName>
</protein>
<evidence type="ECO:0000256" key="1">
    <source>
        <dbReference type="ARBA" id="ARBA00004116"/>
    </source>
</evidence>
<feature type="signal peptide" evidence="5">
    <location>
        <begin position="1"/>
        <end position="16"/>
    </location>
</feature>
<dbReference type="Pfam" id="PF03088">
    <property type="entry name" value="Str_synth"/>
    <property type="match status" value="1"/>
</dbReference>
<dbReference type="Proteomes" id="UP001161247">
    <property type="component" value="Chromosome 4"/>
</dbReference>
<evidence type="ECO:0000313" key="8">
    <source>
        <dbReference type="Proteomes" id="UP001161247"/>
    </source>
</evidence>
<keyword evidence="8" id="KW-1185">Reference proteome</keyword>
<dbReference type="SUPFAM" id="SSF63829">
    <property type="entry name" value="Calcium-dependent phosphotriesterase"/>
    <property type="match status" value="1"/>
</dbReference>
<evidence type="ECO:0000259" key="6">
    <source>
        <dbReference type="Pfam" id="PF03088"/>
    </source>
</evidence>
<keyword evidence="3" id="KW-0926">Vacuole</keyword>
<comment type="similarity">
    <text evidence="2">Belongs to the strictosidine synthase family.</text>
</comment>
<evidence type="ECO:0000313" key="7">
    <source>
        <dbReference type="EMBL" id="CAI9101799.1"/>
    </source>
</evidence>
<evidence type="ECO:0000256" key="3">
    <source>
        <dbReference type="ARBA" id="ARBA00022554"/>
    </source>
</evidence>
<evidence type="ECO:0000256" key="2">
    <source>
        <dbReference type="ARBA" id="ARBA00009191"/>
    </source>
</evidence>
<dbReference type="GO" id="GO:0016787">
    <property type="term" value="F:hydrolase activity"/>
    <property type="evidence" value="ECO:0007669"/>
    <property type="project" value="TreeGrafter"/>
</dbReference>
<name>A0AAV1D471_OLDCO</name>
<dbReference type="InterPro" id="IPR018119">
    <property type="entry name" value="Strictosidine_synth_cons-reg"/>
</dbReference>
<comment type="subcellular location">
    <subcellularLocation>
        <location evidence="1">Vacuole</location>
    </subcellularLocation>
</comment>
<keyword evidence="4" id="KW-0325">Glycoprotein</keyword>
<dbReference type="GO" id="GO:0012505">
    <property type="term" value="C:endomembrane system"/>
    <property type="evidence" value="ECO:0007669"/>
    <property type="project" value="TreeGrafter"/>
</dbReference>
<dbReference type="EMBL" id="OX459121">
    <property type="protein sequence ID" value="CAI9101799.1"/>
    <property type="molecule type" value="Genomic_DNA"/>
</dbReference>
<organism evidence="7 8">
    <name type="scientific">Oldenlandia corymbosa var. corymbosa</name>
    <dbReference type="NCBI Taxonomy" id="529605"/>
    <lineage>
        <taxon>Eukaryota</taxon>
        <taxon>Viridiplantae</taxon>
        <taxon>Streptophyta</taxon>
        <taxon>Embryophyta</taxon>
        <taxon>Tracheophyta</taxon>
        <taxon>Spermatophyta</taxon>
        <taxon>Magnoliopsida</taxon>
        <taxon>eudicotyledons</taxon>
        <taxon>Gunneridae</taxon>
        <taxon>Pentapetalae</taxon>
        <taxon>asterids</taxon>
        <taxon>lamiids</taxon>
        <taxon>Gentianales</taxon>
        <taxon>Rubiaceae</taxon>
        <taxon>Rubioideae</taxon>
        <taxon>Spermacoceae</taxon>
        <taxon>Hedyotis-Oldenlandia complex</taxon>
        <taxon>Oldenlandia</taxon>
    </lineage>
</organism>
<evidence type="ECO:0000256" key="4">
    <source>
        <dbReference type="ARBA" id="ARBA00023180"/>
    </source>
</evidence>
<dbReference type="PANTHER" id="PTHR10426:SF136">
    <property type="entry name" value="PROTEIN STRICTOSIDINE SYNTHASE-LIKE 9-LIKE"/>
    <property type="match status" value="1"/>
</dbReference>
<feature type="chain" id="PRO_5043909011" evidence="5">
    <location>
        <begin position="17"/>
        <end position="339"/>
    </location>
</feature>